<organism evidence="2 3">
    <name type="scientific">Zhengella mangrovi</name>
    <dbReference type="NCBI Taxonomy" id="1982044"/>
    <lineage>
        <taxon>Bacteria</taxon>
        <taxon>Pseudomonadati</taxon>
        <taxon>Pseudomonadota</taxon>
        <taxon>Alphaproteobacteria</taxon>
        <taxon>Hyphomicrobiales</taxon>
        <taxon>Notoacmeibacteraceae</taxon>
        <taxon>Zhengella</taxon>
    </lineage>
</organism>
<protein>
    <submittedName>
        <fullName evidence="2">Phosphoribosyltransferase</fullName>
    </submittedName>
</protein>
<keyword evidence="2" id="KW-0328">Glycosyltransferase</keyword>
<dbReference type="InterPro" id="IPR000836">
    <property type="entry name" value="PRTase_dom"/>
</dbReference>
<dbReference type="GO" id="GO:0016757">
    <property type="term" value="F:glycosyltransferase activity"/>
    <property type="evidence" value="ECO:0007669"/>
    <property type="project" value="UniProtKB-KW"/>
</dbReference>
<dbReference type="RefSeq" id="WP_099306293.1">
    <property type="nucleotide sequence ID" value="NZ_PDVP01000005.1"/>
</dbReference>
<name>A0A2G1QN76_9HYPH</name>
<dbReference type="InterPro" id="IPR029057">
    <property type="entry name" value="PRTase-like"/>
</dbReference>
<evidence type="ECO:0000313" key="2">
    <source>
        <dbReference type="EMBL" id="PHP66973.1"/>
    </source>
</evidence>
<dbReference type="OrthoDB" id="9810066at2"/>
<keyword evidence="3" id="KW-1185">Reference proteome</keyword>
<evidence type="ECO:0000313" key="3">
    <source>
        <dbReference type="Proteomes" id="UP000221168"/>
    </source>
</evidence>
<evidence type="ECO:0000259" key="1">
    <source>
        <dbReference type="Pfam" id="PF00156"/>
    </source>
</evidence>
<dbReference type="Gene3D" id="3.40.50.2020">
    <property type="match status" value="1"/>
</dbReference>
<accession>A0A2G1QN76</accession>
<dbReference type="AlphaFoldDB" id="A0A2G1QN76"/>
<comment type="caution">
    <text evidence="2">The sequence shown here is derived from an EMBL/GenBank/DDBJ whole genome shotgun (WGS) entry which is preliminary data.</text>
</comment>
<keyword evidence="2" id="KW-0808">Transferase</keyword>
<dbReference type="SUPFAM" id="SSF53271">
    <property type="entry name" value="PRTase-like"/>
    <property type="match status" value="1"/>
</dbReference>
<dbReference type="Pfam" id="PF00156">
    <property type="entry name" value="Pribosyltran"/>
    <property type="match status" value="1"/>
</dbReference>
<dbReference type="Proteomes" id="UP000221168">
    <property type="component" value="Unassembled WGS sequence"/>
</dbReference>
<gene>
    <name evidence="2" type="ORF">CSC94_10465</name>
</gene>
<proteinExistence type="predicted"/>
<dbReference type="CDD" id="cd06223">
    <property type="entry name" value="PRTases_typeI"/>
    <property type="match status" value="1"/>
</dbReference>
<dbReference type="EMBL" id="PDVP01000005">
    <property type="protein sequence ID" value="PHP66973.1"/>
    <property type="molecule type" value="Genomic_DNA"/>
</dbReference>
<feature type="domain" description="Phosphoribosyltransferase" evidence="1">
    <location>
        <begin position="27"/>
        <end position="189"/>
    </location>
</feature>
<reference evidence="2 3" key="1">
    <citation type="submission" date="2017-10" db="EMBL/GenBank/DDBJ databases">
        <title>Sedimentibacterium mangrovi gen. nov., sp. nov., a novel member of family Phyllobacteriacea isolated from mangrove sediment.</title>
        <authorList>
            <person name="Liao H."/>
            <person name="Tian Y."/>
        </authorList>
    </citation>
    <scope>NUCLEOTIDE SEQUENCE [LARGE SCALE GENOMIC DNA]</scope>
    <source>
        <strain evidence="2 3">X9-2-2</strain>
    </source>
</reference>
<sequence length="221" mass="23324">MMAMFSDRIDAGRRLAAALGPREPAGTVIFALPRGGVPVAAEIASATGAPMDLLFVRKIGAPGHEELALGAVVDGEAPDIAINEDVARYYGLGRAEVEAMAKPHLAEIERRRHLYLGGRAPLSARGRTAVVVDDGIATGASMLAALRALKHRHPAAVVLAVPVAPPDTLEQLRPLADEVVCLEVPANFLAVGAHYEAFPQVGDDEVVEIMRRVAERPRGPS</sequence>
<dbReference type="Gene3D" id="3.30.1310.20">
    <property type="entry name" value="PRTase-like"/>
    <property type="match status" value="1"/>
</dbReference>